<dbReference type="Pfam" id="PF14604">
    <property type="entry name" value="SH3_9"/>
    <property type="match status" value="1"/>
</dbReference>
<dbReference type="SUPFAM" id="SSF50044">
    <property type="entry name" value="SH3-domain"/>
    <property type="match status" value="1"/>
</dbReference>
<evidence type="ECO:0000256" key="1">
    <source>
        <dbReference type="ARBA" id="ARBA00022443"/>
    </source>
</evidence>
<protein>
    <recommendedName>
        <fullName evidence="3">SH3 domain-containing protein</fullName>
    </recommendedName>
</protein>
<evidence type="ECO:0000256" key="2">
    <source>
        <dbReference type="PROSITE-ProRule" id="PRU00192"/>
    </source>
</evidence>
<dbReference type="GO" id="GO:0007274">
    <property type="term" value="P:neuromuscular synaptic transmission"/>
    <property type="evidence" value="ECO:0007669"/>
    <property type="project" value="TreeGrafter"/>
</dbReference>
<name>A0A1B6CSP4_9HEMI</name>
<evidence type="ECO:0000259" key="3">
    <source>
        <dbReference type="PROSITE" id="PS50002"/>
    </source>
</evidence>
<dbReference type="SMART" id="SM00326">
    <property type="entry name" value="SH3"/>
    <property type="match status" value="1"/>
</dbReference>
<dbReference type="AlphaFoldDB" id="A0A1B6CSP4"/>
<dbReference type="FunFam" id="2.30.30.40:FF:000006">
    <property type="entry name" value="RIMS-binding protein 2 isoform X1"/>
    <property type="match status" value="1"/>
</dbReference>
<sequence>SYVVPSIGLPVIPSLQTQQLPMVPMMPHVVNPIGAPYPFMLNSGVSSQPMLQTQPMMVSHRQQGRLMPQIPTIVTTQFELDNQNNFLNGNMPVFSAIPDHQAQSSHDNKLVDMLDIPGKGRCYVYIARYSYDPFQQSPNDCPEAELAVNAGDYLLIWGGMDEDGFFDGELLDGRRGLVPSNFIQKLVGDDLLEFHQSVVQGLRDCDDSASTNIPHDFDYHQLHPEDYNKRLGTDLELGAVLDDEDDDDEVINSGEGPDVFFSV</sequence>
<dbReference type="InterPro" id="IPR001452">
    <property type="entry name" value="SH3_domain"/>
</dbReference>
<accession>A0A1B6CSP4</accession>
<reference evidence="4" key="1">
    <citation type="submission" date="2015-12" db="EMBL/GenBank/DDBJ databases">
        <title>De novo transcriptome assembly of four potential Pierce s Disease insect vectors from Arizona vineyards.</title>
        <authorList>
            <person name="Tassone E.E."/>
        </authorList>
    </citation>
    <scope>NUCLEOTIDE SEQUENCE</scope>
</reference>
<feature type="domain" description="SH3" evidence="3">
    <location>
        <begin position="120"/>
        <end position="188"/>
    </location>
</feature>
<keyword evidence="1 2" id="KW-0728">SH3 domain</keyword>
<dbReference type="InterPro" id="IPR036028">
    <property type="entry name" value="SH3-like_dom_sf"/>
</dbReference>
<dbReference type="EMBL" id="GEDC01020943">
    <property type="protein sequence ID" value="JAS16355.1"/>
    <property type="molecule type" value="Transcribed_RNA"/>
</dbReference>
<dbReference type="InterPro" id="IPR040325">
    <property type="entry name" value="RIMBP1/2/3"/>
</dbReference>
<dbReference type="CDD" id="cd12014">
    <property type="entry name" value="SH3_RIM-BP_1"/>
    <property type="match status" value="1"/>
</dbReference>
<dbReference type="PANTHER" id="PTHR14234:SF19">
    <property type="entry name" value="RIM-BINDING PROTEIN, ISOFORM F"/>
    <property type="match status" value="1"/>
</dbReference>
<gene>
    <name evidence="4" type="ORF">g.842</name>
</gene>
<feature type="non-terminal residue" evidence="4">
    <location>
        <position position="263"/>
    </location>
</feature>
<dbReference type="Gene3D" id="2.30.30.40">
    <property type="entry name" value="SH3 Domains"/>
    <property type="match status" value="1"/>
</dbReference>
<organism evidence="4">
    <name type="scientific">Clastoptera arizonana</name>
    <name type="common">Arizona spittle bug</name>
    <dbReference type="NCBI Taxonomy" id="38151"/>
    <lineage>
        <taxon>Eukaryota</taxon>
        <taxon>Metazoa</taxon>
        <taxon>Ecdysozoa</taxon>
        <taxon>Arthropoda</taxon>
        <taxon>Hexapoda</taxon>
        <taxon>Insecta</taxon>
        <taxon>Pterygota</taxon>
        <taxon>Neoptera</taxon>
        <taxon>Paraneoptera</taxon>
        <taxon>Hemiptera</taxon>
        <taxon>Auchenorrhyncha</taxon>
        <taxon>Cercopoidea</taxon>
        <taxon>Clastopteridae</taxon>
        <taxon>Clastoptera</taxon>
    </lineage>
</organism>
<feature type="non-terminal residue" evidence="4">
    <location>
        <position position="1"/>
    </location>
</feature>
<evidence type="ECO:0000313" key="4">
    <source>
        <dbReference type="EMBL" id="JAS16355.1"/>
    </source>
</evidence>
<dbReference type="PANTHER" id="PTHR14234">
    <property type="entry name" value="RIM BINDING PROTEIN-RELATED"/>
    <property type="match status" value="1"/>
</dbReference>
<proteinExistence type="predicted"/>
<dbReference type="PROSITE" id="PS50002">
    <property type="entry name" value="SH3"/>
    <property type="match status" value="1"/>
</dbReference>
<dbReference type="GO" id="GO:0045202">
    <property type="term" value="C:synapse"/>
    <property type="evidence" value="ECO:0007669"/>
    <property type="project" value="GOC"/>
</dbReference>